<protein>
    <submittedName>
        <fullName evidence="5">SGNH/GDSL hydrolase family protein</fullName>
    </submittedName>
</protein>
<dbReference type="InterPro" id="IPR037460">
    <property type="entry name" value="SEST-like"/>
</dbReference>
<reference evidence="5 6" key="1">
    <citation type="submission" date="2020-04" db="EMBL/GenBank/DDBJ databases">
        <title>Draft Genome Sequence of Streptomyces morookaense DSM 40503, an 8-azaguanine-producing strain.</title>
        <authorList>
            <person name="Qi J."/>
            <person name="Gao J.-M."/>
        </authorList>
    </citation>
    <scope>NUCLEOTIDE SEQUENCE [LARGE SCALE GENOMIC DNA]</scope>
    <source>
        <strain evidence="5 6">DSM 40503</strain>
    </source>
</reference>
<feature type="disulfide bond" evidence="2">
    <location>
        <begin position="126"/>
        <end position="135"/>
    </location>
</feature>
<dbReference type="InterPro" id="IPR036514">
    <property type="entry name" value="SGNH_hydro_sf"/>
</dbReference>
<feature type="disulfide bond" evidence="2">
    <location>
        <begin position="60"/>
        <end position="85"/>
    </location>
</feature>
<dbReference type="GO" id="GO:0019433">
    <property type="term" value="P:triglyceride catabolic process"/>
    <property type="evidence" value="ECO:0007669"/>
    <property type="project" value="TreeGrafter"/>
</dbReference>
<feature type="active site" evidence="1">
    <location>
        <position position="252"/>
    </location>
</feature>
<evidence type="ECO:0000256" key="1">
    <source>
        <dbReference type="PIRSR" id="PIRSR637460-1"/>
    </source>
</evidence>
<dbReference type="AlphaFoldDB" id="A0A7Y7E536"/>
<dbReference type="Proteomes" id="UP000587462">
    <property type="component" value="Unassembled WGS sequence"/>
</dbReference>
<sequence>MTIQPRAALLGAVTALLLTGTATTATADPATVTGSRYVALGDSYSSGLGAGSYDFGSGQCKRSARAYPALWAKAHSPKSFSFTACSGATTEDVRNSQLGPLSRQTGLVSITAGANDAGFAQVMQNCAVSPDDGACVERVNEARAFIEDVLPDKLDKLYDAIGRRAPASRVVVLGYPRLYKLNGSCRIGISERSRTAIDRAEDELNAVTAKAAGRHRFVFRDANSSFAGHEICSGDPHPWLHSLTFPVEESYHPTADGQSHGYLPLLPSHA</sequence>
<evidence type="ECO:0000256" key="2">
    <source>
        <dbReference type="PIRSR" id="PIRSR637460-2"/>
    </source>
</evidence>
<keyword evidence="6" id="KW-1185">Reference proteome</keyword>
<accession>A0A7Y7E536</accession>
<evidence type="ECO:0000259" key="4">
    <source>
        <dbReference type="Pfam" id="PF13472"/>
    </source>
</evidence>
<dbReference type="EMBL" id="JABBXF010000002">
    <property type="protein sequence ID" value="NVK76260.1"/>
    <property type="molecule type" value="Genomic_DNA"/>
</dbReference>
<dbReference type="CDD" id="cd01823">
    <property type="entry name" value="SEST_like"/>
    <property type="match status" value="1"/>
</dbReference>
<evidence type="ECO:0000313" key="6">
    <source>
        <dbReference type="Proteomes" id="UP000587462"/>
    </source>
</evidence>
<evidence type="ECO:0000256" key="3">
    <source>
        <dbReference type="SAM" id="SignalP"/>
    </source>
</evidence>
<evidence type="ECO:0000313" key="5">
    <source>
        <dbReference type="EMBL" id="NVK76260.1"/>
    </source>
</evidence>
<gene>
    <name evidence="5" type="ORF">HG542_01140</name>
</gene>
<keyword evidence="2" id="KW-1015">Disulfide bond</keyword>
<comment type="caution">
    <text evidence="5">The sequence shown here is derived from an EMBL/GenBank/DDBJ whole genome shotgun (WGS) entry which is preliminary data.</text>
</comment>
<feature type="domain" description="SGNH hydrolase-type esterase" evidence="4">
    <location>
        <begin position="39"/>
        <end position="258"/>
    </location>
</feature>
<organism evidence="5 6">
    <name type="scientific">Streptomyces morookaense</name>
    <name type="common">Streptoverticillium morookaense</name>
    <dbReference type="NCBI Taxonomy" id="1970"/>
    <lineage>
        <taxon>Bacteria</taxon>
        <taxon>Bacillati</taxon>
        <taxon>Actinomycetota</taxon>
        <taxon>Actinomycetes</taxon>
        <taxon>Kitasatosporales</taxon>
        <taxon>Streptomycetaceae</taxon>
        <taxon>Streptomyces</taxon>
    </lineage>
</organism>
<dbReference type="PANTHER" id="PTHR37981">
    <property type="entry name" value="LIPASE 2"/>
    <property type="match status" value="1"/>
</dbReference>
<feature type="chain" id="PRO_5031432456" evidence="3">
    <location>
        <begin position="28"/>
        <end position="270"/>
    </location>
</feature>
<feature type="signal peptide" evidence="3">
    <location>
        <begin position="1"/>
        <end position="27"/>
    </location>
</feature>
<keyword evidence="5" id="KW-0378">Hydrolase</keyword>
<dbReference type="Pfam" id="PF13472">
    <property type="entry name" value="Lipase_GDSL_2"/>
    <property type="match status" value="1"/>
</dbReference>
<feature type="disulfide bond" evidence="2">
    <location>
        <begin position="185"/>
        <end position="232"/>
    </location>
</feature>
<dbReference type="Gene3D" id="3.40.50.1110">
    <property type="entry name" value="SGNH hydrolase"/>
    <property type="match status" value="1"/>
</dbReference>
<dbReference type="RefSeq" id="WP_171078060.1">
    <property type="nucleotide sequence ID" value="NZ_BNBU01000007.1"/>
</dbReference>
<feature type="active site" description="Nucleophile" evidence="1">
    <location>
        <position position="43"/>
    </location>
</feature>
<dbReference type="InterPro" id="IPR013830">
    <property type="entry name" value="SGNH_hydro"/>
</dbReference>
<dbReference type="SUPFAM" id="SSF52266">
    <property type="entry name" value="SGNH hydrolase"/>
    <property type="match status" value="1"/>
</dbReference>
<name>A0A7Y7E536_STRMO</name>
<keyword evidence="3" id="KW-0732">Signal</keyword>
<dbReference type="PANTHER" id="PTHR37981:SF1">
    <property type="entry name" value="SGNH HYDROLASE-TYPE ESTERASE DOMAIN-CONTAINING PROTEIN"/>
    <property type="match status" value="1"/>
</dbReference>
<dbReference type="GO" id="GO:0004806">
    <property type="term" value="F:triacylglycerol lipase activity"/>
    <property type="evidence" value="ECO:0007669"/>
    <property type="project" value="TreeGrafter"/>
</dbReference>
<proteinExistence type="predicted"/>